<dbReference type="Proteomes" id="UP000006591">
    <property type="component" value="Chromosome 5"/>
</dbReference>
<proteinExistence type="predicted"/>
<dbReference type="EnsemblPlants" id="ONIVA05G07110.1">
    <property type="protein sequence ID" value="ONIVA05G07110.1"/>
    <property type="gene ID" value="ONIVA05G07110"/>
</dbReference>
<evidence type="ECO:0000313" key="3">
    <source>
        <dbReference type="Proteomes" id="UP000006591"/>
    </source>
</evidence>
<feature type="compositionally biased region" description="Gly residues" evidence="1">
    <location>
        <begin position="18"/>
        <end position="29"/>
    </location>
</feature>
<feature type="region of interest" description="Disordered" evidence="1">
    <location>
        <begin position="1"/>
        <end position="47"/>
    </location>
</feature>
<dbReference type="AlphaFoldDB" id="A0A0E0HAT9"/>
<organism evidence="2">
    <name type="scientific">Oryza nivara</name>
    <name type="common">Indian wild rice</name>
    <name type="synonym">Oryza sativa f. spontanea</name>
    <dbReference type="NCBI Taxonomy" id="4536"/>
    <lineage>
        <taxon>Eukaryota</taxon>
        <taxon>Viridiplantae</taxon>
        <taxon>Streptophyta</taxon>
        <taxon>Embryophyta</taxon>
        <taxon>Tracheophyta</taxon>
        <taxon>Spermatophyta</taxon>
        <taxon>Magnoliopsida</taxon>
        <taxon>Liliopsida</taxon>
        <taxon>Poales</taxon>
        <taxon>Poaceae</taxon>
        <taxon>BOP clade</taxon>
        <taxon>Oryzoideae</taxon>
        <taxon>Oryzeae</taxon>
        <taxon>Oryzinae</taxon>
        <taxon>Oryza</taxon>
    </lineage>
</organism>
<name>A0A0E0HAT9_ORYNI</name>
<sequence length="101" mass="10771">MVAAPPGAEEGGGRVPERGGVPGTGGGRTNGSSRTSAVTAPPKSPTAGHCLSKLIVDRNCTATGRNGCQDQGHLFFYMVVDETDFWFVYLSQMYLPYFLRT</sequence>
<dbReference type="Gramene" id="ONIVA05G07110.1">
    <property type="protein sequence ID" value="ONIVA05G07110.1"/>
    <property type="gene ID" value="ONIVA05G07110"/>
</dbReference>
<reference evidence="2" key="1">
    <citation type="submission" date="2015-04" db="UniProtKB">
        <authorList>
            <consortium name="EnsemblPlants"/>
        </authorList>
    </citation>
    <scope>IDENTIFICATION</scope>
    <source>
        <strain evidence="2">SL10</strain>
    </source>
</reference>
<reference evidence="2" key="2">
    <citation type="submission" date="2018-04" db="EMBL/GenBank/DDBJ databases">
        <title>OnivRS2 (Oryza nivara Reference Sequence Version 2).</title>
        <authorList>
            <person name="Zhang J."/>
            <person name="Kudrna D."/>
            <person name="Lee S."/>
            <person name="Talag J."/>
            <person name="Rajasekar S."/>
            <person name="Welchert J."/>
            <person name="Hsing Y.-I."/>
            <person name="Wing R.A."/>
        </authorList>
    </citation>
    <scope>NUCLEOTIDE SEQUENCE [LARGE SCALE GENOMIC DNA]</scope>
    <source>
        <strain evidence="2">SL10</strain>
    </source>
</reference>
<accession>A0A0E0HAT9</accession>
<dbReference type="HOGENOM" id="CLU_2296244_0_0_1"/>
<protein>
    <submittedName>
        <fullName evidence="2">Uncharacterized protein</fullName>
    </submittedName>
</protein>
<evidence type="ECO:0000313" key="2">
    <source>
        <dbReference type="EnsemblPlants" id="ONIVA05G07110.1"/>
    </source>
</evidence>
<keyword evidence="3" id="KW-1185">Reference proteome</keyword>
<evidence type="ECO:0000256" key="1">
    <source>
        <dbReference type="SAM" id="MobiDB-lite"/>
    </source>
</evidence>